<evidence type="ECO:0000259" key="2">
    <source>
        <dbReference type="Pfam" id="PF03795"/>
    </source>
</evidence>
<dbReference type="AlphaFoldDB" id="A0A429YLW5"/>
<dbReference type="Proteomes" id="UP000278398">
    <property type="component" value="Unassembled WGS sequence"/>
</dbReference>
<dbReference type="PANTHER" id="PTHR35174:SF3">
    <property type="entry name" value="BLL7171 PROTEIN"/>
    <property type="match status" value="1"/>
</dbReference>
<dbReference type="Gene3D" id="3.30.70.1060">
    <property type="entry name" value="Dimeric alpha+beta barrel"/>
    <property type="match status" value="1"/>
</dbReference>
<dbReference type="Pfam" id="PF03795">
    <property type="entry name" value="YCII"/>
    <property type="match status" value="1"/>
</dbReference>
<dbReference type="SUPFAM" id="SSF54909">
    <property type="entry name" value="Dimeric alpha+beta barrel"/>
    <property type="match status" value="1"/>
</dbReference>
<comment type="caution">
    <text evidence="3">The sequence shown here is derived from an EMBL/GenBank/DDBJ whole genome shotgun (WGS) entry which is preliminary data.</text>
</comment>
<dbReference type="RefSeq" id="WP_126702354.1">
    <property type="nucleotide sequence ID" value="NZ_RWKW01000115.1"/>
</dbReference>
<evidence type="ECO:0000313" key="4">
    <source>
        <dbReference type="Proteomes" id="UP000278398"/>
    </source>
</evidence>
<name>A0A429YLW5_9HYPH</name>
<reference evidence="3 4" key="1">
    <citation type="submission" date="2018-12" db="EMBL/GenBank/DDBJ databases">
        <title>Mesorhizobium carbonis sp. nov., isolated from coal mine water.</title>
        <authorList>
            <person name="Xin W."/>
            <person name="Xu Z."/>
            <person name="Xiang F."/>
            <person name="Zhang J."/>
            <person name="Xi L."/>
            <person name="Liu J."/>
        </authorList>
    </citation>
    <scope>NUCLEOTIDE SEQUENCE [LARGE SCALE GENOMIC DNA]</scope>
    <source>
        <strain evidence="3 4">B2.3</strain>
    </source>
</reference>
<gene>
    <name evidence="3" type="ORF">EJC49_23430</name>
</gene>
<dbReference type="InterPro" id="IPR005545">
    <property type="entry name" value="YCII"/>
</dbReference>
<evidence type="ECO:0000313" key="3">
    <source>
        <dbReference type="EMBL" id="RST82446.1"/>
    </source>
</evidence>
<feature type="domain" description="YCII-related" evidence="2">
    <location>
        <begin position="1"/>
        <end position="113"/>
    </location>
</feature>
<proteinExistence type="inferred from homology"/>
<comment type="similarity">
    <text evidence="1">Belongs to the YciI family.</text>
</comment>
<dbReference type="PANTHER" id="PTHR35174">
    <property type="entry name" value="BLL7171 PROTEIN-RELATED"/>
    <property type="match status" value="1"/>
</dbReference>
<sequence length="118" mass="12600">MQYMILNYTSPTEYADADAVRAAADGELWGAYTKALVEAGILVGGNALHPPHTATTLRIRGEMRDIQDGPYAASKEHLGGYYIIEVPDLDTALEWAARNPAAASGAVELRPVVMRGAA</sequence>
<organism evidence="3 4">
    <name type="scientific">Aquibium carbonis</name>
    <dbReference type="NCBI Taxonomy" id="2495581"/>
    <lineage>
        <taxon>Bacteria</taxon>
        <taxon>Pseudomonadati</taxon>
        <taxon>Pseudomonadota</taxon>
        <taxon>Alphaproteobacteria</taxon>
        <taxon>Hyphomicrobiales</taxon>
        <taxon>Phyllobacteriaceae</taxon>
        <taxon>Aquibium</taxon>
    </lineage>
</organism>
<accession>A0A429YLW5</accession>
<evidence type="ECO:0000256" key="1">
    <source>
        <dbReference type="ARBA" id="ARBA00007689"/>
    </source>
</evidence>
<protein>
    <recommendedName>
        <fullName evidence="2">YCII-related domain-containing protein</fullName>
    </recommendedName>
</protein>
<dbReference type="OrthoDB" id="9807535at2"/>
<keyword evidence="4" id="KW-1185">Reference proteome</keyword>
<dbReference type="EMBL" id="RWKW01000115">
    <property type="protein sequence ID" value="RST82446.1"/>
    <property type="molecule type" value="Genomic_DNA"/>
</dbReference>
<dbReference type="InterPro" id="IPR011008">
    <property type="entry name" value="Dimeric_a/b-barrel"/>
</dbReference>